<keyword evidence="6" id="KW-1185">Reference proteome</keyword>
<dbReference type="STRING" id="437022.CC99x_02209"/>
<organism evidence="4">
    <name type="scientific">Candidatus Berkiella cookevillensis</name>
    <dbReference type="NCBI Taxonomy" id="437022"/>
    <lineage>
        <taxon>Bacteria</taxon>
        <taxon>Pseudomonadati</taxon>
        <taxon>Pseudomonadota</taxon>
        <taxon>Gammaproteobacteria</taxon>
        <taxon>Candidatus Berkiellales</taxon>
        <taxon>Candidatus Berkiellaceae</taxon>
        <taxon>Candidatus Berkiella</taxon>
    </lineage>
</organism>
<feature type="domain" description="AB hydrolase-1" evidence="3">
    <location>
        <begin position="43"/>
        <end position="154"/>
    </location>
</feature>
<dbReference type="PRINTS" id="PR00111">
    <property type="entry name" value="ABHYDROLASE"/>
</dbReference>
<evidence type="ECO:0000256" key="1">
    <source>
        <dbReference type="ARBA" id="ARBA00008645"/>
    </source>
</evidence>
<dbReference type="InterPro" id="IPR000073">
    <property type="entry name" value="AB_hydrolase_1"/>
</dbReference>
<dbReference type="EMBL" id="LKHV02000001">
    <property type="protein sequence ID" value="MCS5707409.1"/>
    <property type="molecule type" value="Genomic_DNA"/>
</dbReference>
<gene>
    <name evidence="5" type="ORF">CC99x_000680</name>
    <name evidence="4" type="ORF">CC99x_02209</name>
</gene>
<comment type="caution">
    <text evidence="4">The sequence shown here is derived from an EMBL/GenBank/DDBJ whole genome shotgun (WGS) entry which is preliminary data.</text>
</comment>
<protein>
    <submittedName>
        <fullName evidence="5">Alpha/beta hydrolase</fullName>
    </submittedName>
    <submittedName>
        <fullName evidence="4">Tropinesterase</fullName>
        <ecNumber evidence="4">3.1.1.10</ecNumber>
    </submittedName>
</protein>
<evidence type="ECO:0000259" key="3">
    <source>
        <dbReference type="Pfam" id="PF00561"/>
    </source>
</evidence>
<reference evidence="5" key="2">
    <citation type="journal article" date="2016" name="Genome Announc.">
        <title>Draft Genome Sequences of Two Novel Amoeba-Resistant Intranuclear Bacteria, 'Candidatus Berkiella cookevillensis' and 'Candidatus Berkiella aquae'.</title>
        <authorList>
            <person name="Mehari Y.T."/>
            <person name="Arivett B.A."/>
            <person name="Farone A.L."/>
            <person name="Gunderson J.H."/>
            <person name="Farone M.B."/>
        </authorList>
    </citation>
    <scope>NUCLEOTIDE SEQUENCE</scope>
    <source>
        <strain evidence="5">CC99</strain>
    </source>
</reference>
<evidence type="ECO:0000313" key="6">
    <source>
        <dbReference type="Proteomes" id="UP000051494"/>
    </source>
</evidence>
<sequence length="294" mass="32648">MMHKNKRSSKSKHIATETTFQVKGQKIAAKTWGDPNGIPTLAIHGWLDNAATFDKIAPLLTHCHLVAIDLPGHGFSDHKPTNSYLQIVDYVVDMINLLDEVLGWKQFALLGHSLGGAISSLIAGTLPDRILKIAIIDGLGPMTTPAEHAPMQLRLYLQETLGRPPSRTPIYSQVEMAIAARIKVNPMMISSAHCIIERGLKQNTDGTYSWRTDPRLLKPSILQLTEEQTIAFLEEITAPIMVIRPEPGFPFPEDLINRRISAVKHLQVHRLVGEHHVHLDNPTAVATLLNAFFK</sequence>
<comment type="similarity">
    <text evidence="1">Belongs to the AB hydrolase superfamily.</text>
</comment>
<dbReference type="EC" id="3.1.1.10" evidence="4"/>
<dbReference type="Proteomes" id="UP000051494">
    <property type="component" value="Unassembled WGS sequence"/>
</dbReference>
<keyword evidence="2 4" id="KW-0378">Hydrolase</keyword>
<evidence type="ECO:0000313" key="5">
    <source>
        <dbReference type="EMBL" id="MCS5707409.1"/>
    </source>
</evidence>
<dbReference type="RefSeq" id="WP_158003233.1">
    <property type="nucleotide sequence ID" value="NZ_LKHV02000001.1"/>
</dbReference>
<evidence type="ECO:0000256" key="2">
    <source>
        <dbReference type="ARBA" id="ARBA00022801"/>
    </source>
</evidence>
<dbReference type="OrthoDB" id="149912at2"/>
<dbReference type="SUPFAM" id="SSF53474">
    <property type="entry name" value="alpha/beta-Hydrolases"/>
    <property type="match status" value="1"/>
</dbReference>
<proteinExistence type="inferred from homology"/>
<dbReference type="Pfam" id="PF00561">
    <property type="entry name" value="Abhydrolase_1"/>
    <property type="match status" value="1"/>
</dbReference>
<reference evidence="4" key="1">
    <citation type="submission" date="2015-09" db="EMBL/GenBank/DDBJ databases">
        <title>Draft Genome Sequences of Two Novel Amoeba-resistant Intranuclear Bacteria, Candidatus Berkiella cookevillensis and Candidatus Berkiella aquae.</title>
        <authorList>
            <person name="Mehari Y.T."/>
            <person name="Arivett B.A."/>
            <person name="Farone A.L."/>
            <person name="Gunderson J.H."/>
            <person name="Farone M.B."/>
        </authorList>
    </citation>
    <scope>NUCLEOTIDE SEQUENCE [LARGE SCALE GENOMIC DNA]</scope>
    <source>
        <strain evidence="4">CC99</strain>
    </source>
</reference>
<dbReference type="InterPro" id="IPR050266">
    <property type="entry name" value="AB_hydrolase_sf"/>
</dbReference>
<dbReference type="Gene3D" id="3.40.50.1820">
    <property type="entry name" value="alpha/beta hydrolase"/>
    <property type="match status" value="1"/>
</dbReference>
<dbReference type="InterPro" id="IPR029058">
    <property type="entry name" value="AB_hydrolase_fold"/>
</dbReference>
<dbReference type="PANTHER" id="PTHR43798:SF14">
    <property type="entry name" value="SERINE HYDROLASE-LIKE PROTEIN DDB_G0286239"/>
    <property type="match status" value="1"/>
</dbReference>
<evidence type="ECO:0000313" key="4">
    <source>
        <dbReference type="EMBL" id="KRG17610.1"/>
    </source>
</evidence>
<dbReference type="GO" id="GO:0050357">
    <property type="term" value="F:tropinesterase activity"/>
    <property type="evidence" value="ECO:0007669"/>
    <property type="project" value="UniProtKB-EC"/>
</dbReference>
<dbReference type="PANTHER" id="PTHR43798">
    <property type="entry name" value="MONOACYLGLYCEROL LIPASE"/>
    <property type="match status" value="1"/>
</dbReference>
<accession>A0A0Q9YJJ6</accession>
<dbReference type="GO" id="GO:0016020">
    <property type="term" value="C:membrane"/>
    <property type="evidence" value="ECO:0007669"/>
    <property type="project" value="TreeGrafter"/>
</dbReference>
<reference evidence="5" key="3">
    <citation type="submission" date="2021-06" db="EMBL/GenBank/DDBJ databases">
        <title>Genomic Description and Analysis of Intracellular Bacteria, Candidatus Berkiella cookevillensis and Candidatus Berkiella aquae.</title>
        <authorList>
            <person name="Kidane D.T."/>
            <person name="Mehari Y.T."/>
            <person name="Rice F.C."/>
            <person name="Arivett B.A."/>
            <person name="Farone A.L."/>
            <person name="Berk S.G."/>
            <person name="Farone M.B."/>
        </authorList>
    </citation>
    <scope>NUCLEOTIDE SEQUENCE</scope>
    <source>
        <strain evidence="5">CC99</strain>
    </source>
</reference>
<name>A0A0Q9YJJ6_9GAMM</name>
<dbReference type="AlphaFoldDB" id="A0A0Q9YJJ6"/>
<dbReference type="EMBL" id="LKHV01000014">
    <property type="protein sequence ID" value="KRG17610.1"/>
    <property type="molecule type" value="Genomic_DNA"/>
</dbReference>